<proteinExistence type="inferred from homology"/>
<dbReference type="GO" id="GO:0003899">
    <property type="term" value="F:DNA-directed RNA polymerase activity"/>
    <property type="evidence" value="ECO:0007669"/>
    <property type="project" value="InterPro"/>
</dbReference>
<accession>A0A6B2LQP4</accession>
<comment type="subcellular location">
    <subcellularLocation>
        <location evidence="1">Nucleus</location>
    </subcellularLocation>
</comment>
<evidence type="ECO:0008006" key="5">
    <source>
        <dbReference type="Google" id="ProtNLM"/>
    </source>
</evidence>
<name>A0A6B2LQP4_9EUKA</name>
<dbReference type="GO" id="GO:0005736">
    <property type="term" value="C:RNA polymerase I complex"/>
    <property type="evidence" value="ECO:0007669"/>
    <property type="project" value="TreeGrafter"/>
</dbReference>
<protein>
    <recommendedName>
        <fullName evidence="5">DNA-directed RNA polymerases I, II, and III subunit RPABC3</fullName>
    </recommendedName>
</protein>
<dbReference type="InterPro" id="IPR012340">
    <property type="entry name" value="NA-bd_OB-fold"/>
</dbReference>
<dbReference type="Gene3D" id="2.40.50.140">
    <property type="entry name" value="Nucleic acid-binding proteins"/>
    <property type="match status" value="1"/>
</dbReference>
<evidence type="ECO:0000256" key="3">
    <source>
        <dbReference type="ARBA" id="ARBA00023242"/>
    </source>
</evidence>
<dbReference type="Pfam" id="PF03870">
    <property type="entry name" value="RNA_pol_Rpb8"/>
    <property type="match status" value="1"/>
</dbReference>
<dbReference type="GO" id="GO:0005665">
    <property type="term" value="C:RNA polymerase II, core complex"/>
    <property type="evidence" value="ECO:0007669"/>
    <property type="project" value="TreeGrafter"/>
</dbReference>
<dbReference type="InterPro" id="IPR005570">
    <property type="entry name" value="RPABC3"/>
</dbReference>
<sequence length="87" mass="10273">MVIVNSLDDEPESGHYKHHRGTSLLDRYEYCMYGKVFKTYFKEDRSSKMSVHVSFGGLLMQMVGDNRHLQDLELDSRIYLLIRKTNK</sequence>
<reference evidence="4" key="1">
    <citation type="journal article" date="2020" name="J. Eukaryot. Microbiol.">
        <title>De novo Sequencing, Assembly and Annotation of the Transcriptome for the Free-Living Testate Amoeba Arcella intermedia.</title>
        <authorList>
            <person name="Ribeiro G.M."/>
            <person name="Porfirio-Sousa A.L."/>
            <person name="Maurer-Alcala X.X."/>
            <person name="Katz L.A."/>
            <person name="Lahr D.J.G."/>
        </authorList>
    </citation>
    <scope>NUCLEOTIDE SEQUENCE</scope>
</reference>
<dbReference type="GO" id="GO:0006351">
    <property type="term" value="P:DNA-templated transcription"/>
    <property type="evidence" value="ECO:0007669"/>
    <property type="project" value="InterPro"/>
</dbReference>
<dbReference type="SMART" id="SM00658">
    <property type="entry name" value="RPOL8c"/>
    <property type="match status" value="1"/>
</dbReference>
<dbReference type="AlphaFoldDB" id="A0A6B2LQP4"/>
<dbReference type="EMBL" id="GIBP01010062">
    <property type="protein sequence ID" value="NDV39031.1"/>
    <property type="molecule type" value="Transcribed_RNA"/>
</dbReference>
<comment type="similarity">
    <text evidence="2">Belongs to the eukaryotic RPB8 RNA polymerase subunit family.</text>
</comment>
<keyword evidence="3" id="KW-0539">Nucleus</keyword>
<dbReference type="PANTHER" id="PTHR10917">
    <property type="entry name" value="DNA-DIRECTED RNA POLYMERASES I, II, AND III SUBUNIT RPABC3"/>
    <property type="match status" value="1"/>
</dbReference>
<evidence type="ECO:0000256" key="1">
    <source>
        <dbReference type="ARBA" id="ARBA00004123"/>
    </source>
</evidence>
<dbReference type="SUPFAM" id="SSF50249">
    <property type="entry name" value="Nucleic acid-binding proteins"/>
    <property type="match status" value="1"/>
</dbReference>
<organism evidence="4">
    <name type="scientific">Arcella intermedia</name>
    <dbReference type="NCBI Taxonomy" id="1963864"/>
    <lineage>
        <taxon>Eukaryota</taxon>
        <taxon>Amoebozoa</taxon>
        <taxon>Tubulinea</taxon>
        <taxon>Elardia</taxon>
        <taxon>Arcellinida</taxon>
        <taxon>Sphaerothecina</taxon>
        <taxon>Arcellidae</taxon>
        <taxon>Arcella</taxon>
    </lineage>
</organism>
<dbReference type="PANTHER" id="PTHR10917:SF0">
    <property type="entry name" value="DNA-DIRECTED RNA POLYMERASES I, II, AND III SUBUNIT RPABC3"/>
    <property type="match status" value="1"/>
</dbReference>
<dbReference type="GO" id="GO:0005666">
    <property type="term" value="C:RNA polymerase III complex"/>
    <property type="evidence" value="ECO:0007669"/>
    <property type="project" value="TreeGrafter"/>
</dbReference>
<evidence type="ECO:0000256" key="2">
    <source>
        <dbReference type="ARBA" id="ARBA00008912"/>
    </source>
</evidence>
<evidence type="ECO:0000313" key="4">
    <source>
        <dbReference type="EMBL" id="NDV39031.1"/>
    </source>
</evidence>